<comment type="caution">
    <text evidence="17">The sequence shown here is derived from an EMBL/GenBank/DDBJ whole genome shotgun (WGS) entry which is preliminary data.</text>
</comment>
<dbReference type="FunFam" id="3.30.565.10:FF:000006">
    <property type="entry name" value="Sensor histidine kinase WalK"/>
    <property type="match status" value="1"/>
</dbReference>
<evidence type="ECO:0000256" key="8">
    <source>
        <dbReference type="ARBA" id="ARBA00022777"/>
    </source>
</evidence>
<keyword evidence="11 14" id="KW-0472">Membrane</keyword>
<feature type="coiled-coil region" evidence="12">
    <location>
        <begin position="119"/>
        <end position="146"/>
    </location>
</feature>
<keyword evidence="14" id="KW-1133">Transmembrane helix</keyword>
<dbReference type="SUPFAM" id="SSF47384">
    <property type="entry name" value="Homodimeric domain of signal transducing histidine kinase"/>
    <property type="match status" value="1"/>
</dbReference>
<dbReference type="AlphaFoldDB" id="A0A660KW37"/>
<dbReference type="GO" id="GO:0005524">
    <property type="term" value="F:ATP binding"/>
    <property type="evidence" value="ECO:0007669"/>
    <property type="project" value="UniProtKB-KW"/>
</dbReference>
<dbReference type="PRINTS" id="PR00344">
    <property type="entry name" value="BCTRLSENSOR"/>
</dbReference>
<evidence type="ECO:0000256" key="10">
    <source>
        <dbReference type="ARBA" id="ARBA00023012"/>
    </source>
</evidence>
<keyword evidence="18" id="KW-1185">Reference proteome</keyword>
<dbReference type="EMBL" id="RBIJ01000003">
    <property type="protein sequence ID" value="RKQ84645.1"/>
    <property type="molecule type" value="Genomic_DNA"/>
</dbReference>
<dbReference type="InterPro" id="IPR035965">
    <property type="entry name" value="PAS-like_dom_sf"/>
</dbReference>
<accession>A0A660KW37</accession>
<evidence type="ECO:0000256" key="4">
    <source>
        <dbReference type="ARBA" id="ARBA00022475"/>
    </source>
</evidence>
<dbReference type="InterPro" id="IPR005467">
    <property type="entry name" value="His_kinase_dom"/>
</dbReference>
<dbReference type="Gene3D" id="3.30.565.10">
    <property type="entry name" value="Histidine kinase-like ATPase, C-terminal domain"/>
    <property type="match status" value="1"/>
</dbReference>
<feature type="domain" description="PAS" evidence="16">
    <location>
        <begin position="132"/>
        <end position="177"/>
    </location>
</feature>
<sequence length="499" mass="55714">MAKMAKDVLAVGTGVALFFMSEALFLNLYLQGSPASFAWPSFLEGLLLGIGFGIFGSVLLFARRISGISADVRALRRLFPRASADLCDGGEGPEGRKGEPLSDLLLRLDPVLAPLAAELGHLREHVRELRREERRLREILHEMRTAVFLFDDRGNLRFANRAAVPLVARPLEDLLGRPYGEVLRNFDLVELVEGVYRTGRENEREFHVYYPEERIVRAHVVPLGAEGEGTRSGVLLAATDVTEVRRLERVRSEFVQNVSHELKTPVTAIRGFAETLLDGALGDPQVARPFLEIILRESERLERLISDILDLSRIERMPRLSLARVRLVEVFHDAYVQLESRFVQKGLRFENRIPEGFVVEADPDRLRQIVLNLMANAVQYNRERGYVAAEAWEDDRFSYFAVEDSGIGIPARDLGRIFERFYRVDKARSRESGGTGLGLAIVKHLVEAHRGVISVVSEEGQGTVFTVALPRGGISDEEVPSGEAREHGAPSSGDSRPSS</sequence>
<dbReference type="SMART" id="SM00091">
    <property type="entry name" value="PAS"/>
    <property type="match status" value="1"/>
</dbReference>
<feature type="domain" description="Histidine kinase" evidence="15">
    <location>
        <begin position="257"/>
        <end position="473"/>
    </location>
</feature>
<keyword evidence="4" id="KW-1003">Cell membrane</keyword>
<dbReference type="SUPFAM" id="SSF55785">
    <property type="entry name" value="PYP-like sensor domain (PAS domain)"/>
    <property type="match status" value="1"/>
</dbReference>
<dbReference type="GO" id="GO:0004721">
    <property type="term" value="F:phosphoprotein phosphatase activity"/>
    <property type="evidence" value="ECO:0007669"/>
    <property type="project" value="TreeGrafter"/>
</dbReference>
<dbReference type="Gene3D" id="3.30.450.20">
    <property type="entry name" value="PAS domain"/>
    <property type="match status" value="1"/>
</dbReference>
<proteinExistence type="predicted"/>
<dbReference type="GO" id="GO:0000155">
    <property type="term" value="F:phosphorelay sensor kinase activity"/>
    <property type="evidence" value="ECO:0007669"/>
    <property type="project" value="InterPro"/>
</dbReference>
<gene>
    <name evidence="17" type="ORF">C7438_1134</name>
</gene>
<evidence type="ECO:0000256" key="14">
    <source>
        <dbReference type="SAM" id="Phobius"/>
    </source>
</evidence>
<keyword evidence="14" id="KW-0812">Transmembrane</keyword>
<keyword evidence="8" id="KW-0418">Kinase</keyword>
<keyword evidence="10" id="KW-0902">Two-component regulatory system</keyword>
<evidence type="ECO:0000256" key="13">
    <source>
        <dbReference type="SAM" id="MobiDB-lite"/>
    </source>
</evidence>
<keyword evidence="12" id="KW-0175">Coiled coil</keyword>
<evidence type="ECO:0000313" key="18">
    <source>
        <dbReference type="Proteomes" id="UP000267019"/>
    </source>
</evidence>
<dbReference type="NCBIfam" id="NF046044">
    <property type="entry name" value="PnpS"/>
    <property type="match status" value="1"/>
</dbReference>
<dbReference type="PANTHER" id="PTHR45453">
    <property type="entry name" value="PHOSPHATE REGULON SENSOR PROTEIN PHOR"/>
    <property type="match status" value="1"/>
</dbReference>
<dbReference type="SMART" id="SM00388">
    <property type="entry name" value="HisKA"/>
    <property type="match status" value="1"/>
</dbReference>
<dbReference type="Proteomes" id="UP000267019">
    <property type="component" value="Unassembled WGS sequence"/>
</dbReference>
<dbReference type="SUPFAM" id="SSF55874">
    <property type="entry name" value="ATPase domain of HSP90 chaperone/DNA topoisomerase II/histidine kinase"/>
    <property type="match status" value="1"/>
</dbReference>
<evidence type="ECO:0000256" key="3">
    <source>
        <dbReference type="ARBA" id="ARBA00012438"/>
    </source>
</evidence>
<keyword evidence="5" id="KW-0597">Phosphoprotein</keyword>
<evidence type="ECO:0000256" key="5">
    <source>
        <dbReference type="ARBA" id="ARBA00022553"/>
    </source>
</evidence>
<dbReference type="PROSITE" id="PS50109">
    <property type="entry name" value="HIS_KIN"/>
    <property type="match status" value="1"/>
</dbReference>
<evidence type="ECO:0000259" key="15">
    <source>
        <dbReference type="PROSITE" id="PS50109"/>
    </source>
</evidence>
<name>A0A660KW37_9BACL</name>
<organism evidence="17 18">
    <name type="scientific">Brockia lithotrophica</name>
    <dbReference type="NCBI Taxonomy" id="933949"/>
    <lineage>
        <taxon>Bacteria</taxon>
        <taxon>Bacillati</taxon>
        <taxon>Bacillota</taxon>
        <taxon>Bacilli</taxon>
        <taxon>Bacillales</taxon>
        <taxon>Bacillales Family X. Incertae Sedis</taxon>
        <taxon>Brockia</taxon>
    </lineage>
</organism>
<comment type="subcellular location">
    <subcellularLocation>
        <location evidence="2">Cell membrane</location>
        <topology evidence="2">Multi-pass membrane protein</topology>
    </subcellularLocation>
</comment>
<dbReference type="PROSITE" id="PS50112">
    <property type="entry name" value="PAS"/>
    <property type="match status" value="1"/>
</dbReference>
<dbReference type="Pfam" id="PF08448">
    <property type="entry name" value="PAS_4"/>
    <property type="match status" value="1"/>
</dbReference>
<dbReference type="Gene3D" id="1.10.287.130">
    <property type="match status" value="1"/>
</dbReference>
<evidence type="ECO:0000256" key="2">
    <source>
        <dbReference type="ARBA" id="ARBA00004651"/>
    </source>
</evidence>
<dbReference type="EC" id="2.7.13.3" evidence="3"/>
<reference evidence="17 18" key="1">
    <citation type="submission" date="2018-10" db="EMBL/GenBank/DDBJ databases">
        <title>Genomic Encyclopedia of Type Strains, Phase IV (KMG-IV): sequencing the most valuable type-strain genomes for metagenomic binning, comparative biology and taxonomic classification.</title>
        <authorList>
            <person name="Goeker M."/>
        </authorList>
    </citation>
    <scope>NUCLEOTIDE SEQUENCE [LARGE SCALE GENOMIC DNA]</scope>
    <source>
        <strain evidence="17 18">DSM 22653</strain>
    </source>
</reference>
<evidence type="ECO:0000256" key="11">
    <source>
        <dbReference type="ARBA" id="ARBA00023136"/>
    </source>
</evidence>
<dbReference type="InterPro" id="IPR004358">
    <property type="entry name" value="Sig_transdc_His_kin-like_C"/>
</dbReference>
<keyword evidence="9" id="KW-0067">ATP-binding</keyword>
<dbReference type="CDD" id="cd00130">
    <property type="entry name" value="PAS"/>
    <property type="match status" value="1"/>
</dbReference>
<evidence type="ECO:0000259" key="16">
    <source>
        <dbReference type="PROSITE" id="PS50112"/>
    </source>
</evidence>
<evidence type="ECO:0000256" key="6">
    <source>
        <dbReference type="ARBA" id="ARBA00022679"/>
    </source>
</evidence>
<dbReference type="GO" id="GO:0005886">
    <property type="term" value="C:plasma membrane"/>
    <property type="evidence" value="ECO:0007669"/>
    <property type="project" value="UniProtKB-SubCell"/>
</dbReference>
<comment type="catalytic activity">
    <reaction evidence="1">
        <text>ATP + protein L-histidine = ADP + protein N-phospho-L-histidine.</text>
        <dbReference type="EC" id="2.7.13.3"/>
    </reaction>
</comment>
<evidence type="ECO:0000256" key="7">
    <source>
        <dbReference type="ARBA" id="ARBA00022741"/>
    </source>
</evidence>
<keyword evidence="7" id="KW-0547">Nucleotide-binding</keyword>
<dbReference type="CDD" id="cd16922">
    <property type="entry name" value="HATPase_EvgS-ArcB-TorS-like"/>
    <property type="match status" value="1"/>
</dbReference>
<dbReference type="Pfam" id="PF02518">
    <property type="entry name" value="HATPase_c"/>
    <property type="match status" value="1"/>
</dbReference>
<dbReference type="InterPro" id="IPR000014">
    <property type="entry name" value="PAS"/>
</dbReference>
<protein>
    <recommendedName>
        <fullName evidence="3">histidine kinase</fullName>
        <ecNumber evidence="3">2.7.13.3</ecNumber>
    </recommendedName>
</protein>
<evidence type="ECO:0000313" key="17">
    <source>
        <dbReference type="EMBL" id="RKQ84645.1"/>
    </source>
</evidence>
<dbReference type="FunFam" id="1.10.287.130:FF:000008">
    <property type="entry name" value="Two-component sensor histidine kinase"/>
    <property type="match status" value="1"/>
</dbReference>
<keyword evidence="6" id="KW-0808">Transferase</keyword>
<evidence type="ECO:0000256" key="9">
    <source>
        <dbReference type="ARBA" id="ARBA00022840"/>
    </source>
</evidence>
<dbReference type="GO" id="GO:0016036">
    <property type="term" value="P:cellular response to phosphate starvation"/>
    <property type="evidence" value="ECO:0007669"/>
    <property type="project" value="TreeGrafter"/>
</dbReference>
<evidence type="ECO:0000256" key="12">
    <source>
        <dbReference type="SAM" id="Coils"/>
    </source>
</evidence>
<dbReference type="OrthoDB" id="9796330at2"/>
<dbReference type="InterPro" id="IPR013656">
    <property type="entry name" value="PAS_4"/>
</dbReference>
<dbReference type="InterPro" id="IPR003661">
    <property type="entry name" value="HisK_dim/P_dom"/>
</dbReference>
<dbReference type="InterPro" id="IPR036097">
    <property type="entry name" value="HisK_dim/P_sf"/>
</dbReference>
<dbReference type="SMART" id="SM00387">
    <property type="entry name" value="HATPase_c"/>
    <property type="match status" value="1"/>
</dbReference>
<dbReference type="RefSeq" id="WP_121444396.1">
    <property type="nucleotide sequence ID" value="NZ_RBIJ01000003.1"/>
</dbReference>
<dbReference type="InterPro" id="IPR003594">
    <property type="entry name" value="HATPase_dom"/>
</dbReference>
<feature type="region of interest" description="Disordered" evidence="13">
    <location>
        <begin position="472"/>
        <end position="499"/>
    </location>
</feature>
<evidence type="ECO:0000256" key="1">
    <source>
        <dbReference type="ARBA" id="ARBA00000085"/>
    </source>
</evidence>
<dbReference type="CDD" id="cd00082">
    <property type="entry name" value="HisKA"/>
    <property type="match status" value="1"/>
</dbReference>
<dbReference type="PANTHER" id="PTHR45453:SF1">
    <property type="entry name" value="PHOSPHATE REGULON SENSOR PROTEIN PHOR"/>
    <property type="match status" value="1"/>
</dbReference>
<dbReference type="InterPro" id="IPR036890">
    <property type="entry name" value="HATPase_C_sf"/>
</dbReference>
<feature type="transmembrane region" description="Helical" evidence="14">
    <location>
        <begin position="39"/>
        <end position="62"/>
    </location>
</feature>
<dbReference type="NCBIfam" id="TIGR00229">
    <property type="entry name" value="sensory_box"/>
    <property type="match status" value="1"/>
</dbReference>
<dbReference type="InterPro" id="IPR050351">
    <property type="entry name" value="BphY/WalK/GraS-like"/>
</dbReference>
<dbReference type="Pfam" id="PF00512">
    <property type="entry name" value="HisKA"/>
    <property type="match status" value="1"/>
</dbReference>